<dbReference type="Proteomes" id="UP000183656">
    <property type="component" value="Unassembled WGS sequence"/>
</dbReference>
<feature type="region of interest" description="Disordered" evidence="1">
    <location>
        <begin position="167"/>
        <end position="186"/>
    </location>
</feature>
<reference evidence="2 3" key="1">
    <citation type="submission" date="2016-10" db="EMBL/GenBank/DDBJ databases">
        <authorList>
            <person name="de Groot N.N."/>
        </authorList>
    </citation>
    <scope>NUCLEOTIDE SEQUENCE [LARGE SCALE GENOMIC DNA]</scope>
    <source>
        <strain evidence="2 3">R-24608</strain>
    </source>
</reference>
<feature type="compositionally biased region" description="Low complexity" evidence="1">
    <location>
        <begin position="176"/>
        <end position="186"/>
    </location>
</feature>
<sequence>MQRRRFFAARPVQQVPGQRVEVAVQVRRSVAPAAPAAPVMPVAPELSWVNTPDEALAAQILRGDEAGDVVFEVKDSDDGLVHIAHKYGGIWERQPWITTGWTGTPWKSQESDGVPLPMAGPGWRCELINSQVSVSDDLFRMPLSTCYVGIIVGVSAERVGWQLDWDSTADEGSGGDDTSGQTGWGDAVSRSGHVARAVGCQVLVYPVLYGGGNDDADTLTATALVDGVAVGALRFIARRVGW</sequence>
<evidence type="ECO:0000313" key="3">
    <source>
        <dbReference type="Proteomes" id="UP000183656"/>
    </source>
</evidence>
<dbReference type="EMBL" id="FPBX01000021">
    <property type="protein sequence ID" value="SFU78572.1"/>
    <property type="molecule type" value="Genomic_DNA"/>
</dbReference>
<organism evidence="2 3">
    <name type="scientific">Paenacidovorax caeni</name>
    <dbReference type="NCBI Taxonomy" id="343013"/>
    <lineage>
        <taxon>Bacteria</taxon>
        <taxon>Pseudomonadati</taxon>
        <taxon>Pseudomonadota</taxon>
        <taxon>Betaproteobacteria</taxon>
        <taxon>Burkholderiales</taxon>
        <taxon>Comamonadaceae</taxon>
        <taxon>Paenacidovorax</taxon>
    </lineage>
</organism>
<evidence type="ECO:0000313" key="2">
    <source>
        <dbReference type="EMBL" id="SFU78572.1"/>
    </source>
</evidence>
<proteinExistence type="predicted"/>
<accession>A0A1I7J099</accession>
<dbReference type="AlphaFoldDB" id="A0A1I7J099"/>
<protein>
    <submittedName>
        <fullName evidence="2">Uncharacterized protein</fullName>
    </submittedName>
</protein>
<evidence type="ECO:0000256" key="1">
    <source>
        <dbReference type="SAM" id="MobiDB-lite"/>
    </source>
</evidence>
<keyword evidence="3" id="KW-1185">Reference proteome</keyword>
<name>A0A1I7J099_9BURK</name>
<dbReference type="STRING" id="343013.SAMN04489707_10214"/>
<gene>
    <name evidence="2" type="ORF">SAMN04489707_10214</name>
</gene>